<dbReference type="AlphaFoldDB" id="A0A426Z184"/>
<reference evidence="2 3" key="1">
    <citation type="journal article" date="2014" name="Agronomy (Basel)">
        <title>A Draft Genome Sequence for Ensete ventricosum, the Drought-Tolerant Tree Against Hunger.</title>
        <authorList>
            <person name="Harrison J."/>
            <person name="Moore K.A."/>
            <person name="Paszkiewicz K."/>
            <person name="Jones T."/>
            <person name="Grant M."/>
            <person name="Ambacheew D."/>
            <person name="Muzemil S."/>
            <person name="Studholme D.J."/>
        </authorList>
    </citation>
    <scope>NUCLEOTIDE SEQUENCE [LARGE SCALE GENOMIC DNA]</scope>
</reference>
<dbReference type="Proteomes" id="UP000287651">
    <property type="component" value="Unassembled WGS sequence"/>
</dbReference>
<feature type="compositionally biased region" description="Polar residues" evidence="1">
    <location>
        <begin position="1"/>
        <end position="10"/>
    </location>
</feature>
<feature type="compositionally biased region" description="Low complexity" evidence="1">
    <location>
        <begin position="26"/>
        <end position="40"/>
    </location>
</feature>
<comment type="caution">
    <text evidence="2">The sequence shown here is derived from an EMBL/GenBank/DDBJ whole genome shotgun (WGS) entry which is preliminary data.</text>
</comment>
<feature type="compositionally biased region" description="Basic and acidic residues" evidence="1">
    <location>
        <begin position="140"/>
        <end position="153"/>
    </location>
</feature>
<feature type="compositionally biased region" description="Acidic residues" evidence="1">
    <location>
        <begin position="189"/>
        <end position="199"/>
    </location>
</feature>
<accession>A0A426Z184</accession>
<organism evidence="2 3">
    <name type="scientific">Ensete ventricosum</name>
    <name type="common">Abyssinian banana</name>
    <name type="synonym">Musa ensete</name>
    <dbReference type="NCBI Taxonomy" id="4639"/>
    <lineage>
        <taxon>Eukaryota</taxon>
        <taxon>Viridiplantae</taxon>
        <taxon>Streptophyta</taxon>
        <taxon>Embryophyta</taxon>
        <taxon>Tracheophyta</taxon>
        <taxon>Spermatophyta</taxon>
        <taxon>Magnoliopsida</taxon>
        <taxon>Liliopsida</taxon>
        <taxon>Zingiberales</taxon>
        <taxon>Musaceae</taxon>
        <taxon>Ensete</taxon>
    </lineage>
</organism>
<protein>
    <submittedName>
        <fullName evidence="2">Uncharacterized protein</fullName>
    </submittedName>
</protein>
<feature type="region of interest" description="Disordered" evidence="1">
    <location>
        <begin position="1"/>
        <end position="42"/>
    </location>
</feature>
<evidence type="ECO:0000313" key="3">
    <source>
        <dbReference type="Proteomes" id="UP000287651"/>
    </source>
</evidence>
<feature type="compositionally biased region" description="Basic and acidic residues" evidence="1">
    <location>
        <begin position="170"/>
        <end position="183"/>
    </location>
</feature>
<name>A0A426Z184_ENSVE</name>
<evidence type="ECO:0000313" key="2">
    <source>
        <dbReference type="EMBL" id="RRT57722.1"/>
    </source>
</evidence>
<feature type="region of interest" description="Disordered" evidence="1">
    <location>
        <begin position="129"/>
        <end position="199"/>
    </location>
</feature>
<proteinExistence type="predicted"/>
<dbReference type="EMBL" id="AMZH03009024">
    <property type="protein sequence ID" value="RRT57722.1"/>
    <property type="molecule type" value="Genomic_DNA"/>
</dbReference>
<feature type="compositionally biased region" description="Basic residues" evidence="1">
    <location>
        <begin position="154"/>
        <end position="169"/>
    </location>
</feature>
<gene>
    <name evidence="2" type="ORF">B296_00012868</name>
</gene>
<sequence>MTSTDSSSSIRIVPSPGSGGTGLGGPEVSSSGASSGPPSSVDMRVLRDLEVMKAGLDLDTTMTEGSLAAIRERYNILVEYGLHVPGYGGRSPQVKSDGSRRSVWNTEGIRRENPSVCATVSAWEIGVSPMREAPKTSSKRPTDASTERIDDLFRRHKNVKILSRRHKSRHGEGGSRSHSKGKEPATPVEEPETLVESTDEDASLVFHRLRSMKDLYGTKVQKDDAGYYALYMSDLAHQDPDKETQPDGES</sequence>
<evidence type="ECO:0000256" key="1">
    <source>
        <dbReference type="SAM" id="MobiDB-lite"/>
    </source>
</evidence>